<feature type="compositionally biased region" description="Polar residues" evidence="2">
    <location>
        <begin position="614"/>
        <end position="623"/>
    </location>
</feature>
<feature type="region of interest" description="Disordered" evidence="2">
    <location>
        <begin position="1"/>
        <end position="25"/>
    </location>
</feature>
<feature type="compositionally biased region" description="Low complexity" evidence="2">
    <location>
        <begin position="556"/>
        <end position="570"/>
    </location>
</feature>
<dbReference type="EMBL" id="LATX01002242">
    <property type="protein sequence ID" value="KTB32280.1"/>
    <property type="molecule type" value="Genomic_DNA"/>
</dbReference>
<feature type="compositionally biased region" description="Polar residues" evidence="2">
    <location>
        <begin position="43"/>
        <end position="56"/>
    </location>
</feature>
<feature type="compositionally biased region" description="Basic and acidic residues" evidence="2">
    <location>
        <begin position="631"/>
        <end position="641"/>
    </location>
</feature>
<feature type="coiled-coil region" evidence="1">
    <location>
        <begin position="281"/>
        <end position="308"/>
    </location>
</feature>
<protein>
    <submittedName>
        <fullName evidence="3">Uncharacterized protein</fullName>
    </submittedName>
</protein>
<evidence type="ECO:0000313" key="3">
    <source>
        <dbReference type="EMBL" id="KTB32280.1"/>
    </source>
</evidence>
<feature type="compositionally biased region" description="Low complexity" evidence="2">
    <location>
        <begin position="61"/>
        <end position="74"/>
    </location>
</feature>
<feature type="region of interest" description="Disordered" evidence="2">
    <location>
        <begin position="425"/>
        <end position="488"/>
    </location>
</feature>
<evidence type="ECO:0000313" key="4">
    <source>
        <dbReference type="Proteomes" id="UP000054988"/>
    </source>
</evidence>
<reference evidence="3 4" key="1">
    <citation type="submission" date="2015-12" db="EMBL/GenBank/DDBJ databases">
        <title>Draft genome sequence of Moniliophthora roreri, the causal agent of frosty pod rot of cacao.</title>
        <authorList>
            <person name="Aime M.C."/>
            <person name="Diaz-Valderrama J.R."/>
            <person name="Kijpornyongpan T."/>
            <person name="Phillips-Mora W."/>
        </authorList>
    </citation>
    <scope>NUCLEOTIDE SEQUENCE [LARGE SCALE GENOMIC DNA]</scope>
    <source>
        <strain evidence="3 4">MCA 2952</strain>
    </source>
</reference>
<feature type="region of interest" description="Disordered" evidence="2">
    <location>
        <begin position="38"/>
        <end position="201"/>
    </location>
</feature>
<comment type="caution">
    <text evidence="3">The sequence shown here is derived from an EMBL/GenBank/DDBJ whole genome shotgun (WGS) entry which is preliminary data.</text>
</comment>
<evidence type="ECO:0000256" key="1">
    <source>
        <dbReference type="SAM" id="Coils"/>
    </source>
</evidence>
<organism evidence="3 4">
    <name type="scientific">Moniliophthora roreri</name>
    <name type="common">Frosty pod rot fungus</name>
    <name type="synonym">Monilia roreri</name>
    <dbReference type="NCBI Taxonomy" id="221103"/>
    <lineage>
        <taxon>Eukaryota</taxon>
        <taxon>Fungi</taxon>
        <taxon>Dikarya</taxon>
        <taxon>Basidiomycota</taxon>
        <taxon>Agaricomycotina</taxon>
        <taxon>Agaricomycetes</taxon>
        <taxon>Agaricomycetidae</taxon>
        <taxon>Agaricales</taxon>
        <taxon>Marasmiineae</taxon>
        <taxon>Marasmiaceae</taxon>
        <taxon>Moniliophthora</taxon>
    </lineage>
</organism>
<evidence type="ECO:0000256" key="2">
    <source>
        <dbReference type="SAM" id="MobiDB-lite"/>
    </source>
</evidence>
<name>A0A0W0F7L3_MONRR</name>
<keyword evidence="1" id="KW-0175">Coiled coil</keyword>
<feature type="compositionally biased region" description="Low complexity" evidence="2">
    <location>
        <begin position="86"/>
        <end position="101"/>
    </location>
</feature>
<feature type="compositionally biased region" description="Low complexity" evidence="2">
    <location>
        <begin position="163"/>
        <end position="186"/>
    </location>
</feature>
<feature type="region of interest" description="Disordered" evidence="2">
    <location>
        <begin position="334"/>
        <end position="360"/>
    </location>
</feature>
<dbReference type="Proteomes" id="UP000054988">
    <property type="component" value="Unassembled WGS sequence"/>
</dbReference>
<dbReference type="AlphaFoldDB" id="A0A0W0F7L3"/>
<gene>
    <name evidence="3" type="ORF">WG66_15130</name>
</gene>
<feature type="compositionally biased region" description="Acidic residues" evidence="2">
    <location>
        <begin position="446"/>
        <end position="458"/>
    </location>
</feature>
<feature type="compositionally biased region" description="Low complexity" evidence="2">
    <location>
        <begin position="125"/>
        <end position="156"/>
    </location>
</feature>
<accession>A0A0W0F7L3</accession>
<feature type="region of interest" description="Disordered" evidence="2">
    <location>
        <begin position="549"/>
        <end position="641"/>
    </location>
</feature>
<feature type="compositionally biased region" description="Polar residues" evidence="2">
    <location>
        <begin position="338"/>
        <end position="348"/>
    </location>
</feature>
<proteinExistence type="predicted"/>
<feature type="compositionally biased region" description="Polar residues" evidence="2">
    <location>
        <begin position="425"/>
        <end position="441"/>
    </location>
</feature>
<sequence length="674" mass="74072">MSGLVESEPSSSRTMDESLRSKQVSGLTINIQTAMEWKPQALQERTNSGSSTQNLYLASHSVPSSSYTPDTSYTFGVPNPTNLPNSGSSYSSSGFGSASNSYDPPLSSRQRRYFQPYSIPSTIHTPQSAASQPQSSTSSPARTQSRSSSAAAATAAGPQLSLNFRFPSNSKSSFSSRRPSSSTTRTVKNPAQSADPMTKRQRRYTVAEASLSSTLSYLLPMQDHLNSDIYASQREVDGLNRALAALNDKIKEIRERLEVLAAPTDDYEEWKSERWRSMKRLEILEAEKKSLESKLKELKRSKNKSSGQIIDMDAQRDQKQLRKERNLQKFLSGAVSPTRASFTGTSSTRKGRHRNHASLPVNKPRRMTMSDMQPMKLRSLSIEETLVERLRGRPIMPATQATQATLQGPGDEAVTGAEVTQAPWLNQLRSPVSPSTLQSPLPSVDESAEDEDEGEDESGLASSTSLVSEDVVPHLQPRPLSTGHIRSNSIYDPTTGTVVIFRNRSDSSLEVDIKDMQVEIPAYAQDLFAHFDEERGEFDIDLGKTLSSTLPSRQRPFSLTPVSTPSSSPLKKMYHSLPGHHSSPTKPAMPKPSPVGMHDASPTKARPRPDSMVESLQSASPSRVSFVDPGEESKAKEKDVAIGKKLRRKLSKKIFMRNYFIFGQSAGPCKAPIA</sequence>